<dbReference type="InterPro" id="IPR036420">
    <property type="entry name" value="BRCT_dom_sf"/>
</dbReference>
<accession>A0A9P6JWB1</accession>
<feature type="compositionally biased region" description="Polar residues" evidence="1">
    <location>
        <begin position="289"/>
        <end position="310"/>
    </location>
</feature>
<feature type="region of interest" description="Disordered" evidence="1">
    <location>
        <begin position="498"/>
        <end position="521"/>
    </location>
</feature>
<dbReference type="InterPro" id="IPR001357">
    <property type="entry name" value="BRCT_dom"/>
</dbReference>
<feature type="region of interest" description="Disordered" evidence="1">
    <location>
        <begin position="107"/>
        <end position="203"/>
    </location>
</feature>
<proteinExistence type="predicted"/>
<feature type="compositionally biased region" description="Acidic residues" evidence="1">
    <location>
        <begin position="509"/>
        <end position="518"/>
    </location>
</feature>
<dbReference type="Proteomes" id="UP000807306">
    <property type="component" value="Unassembled WGS sequence"/>
</dbReference>
<dbReference type="Gene3D" id="3.40.50.10190">
    <property type="entry name" value="BRCT domain"/>
    <property type="match status" value="1"/>
</dbReference>
<dbReference type="AlphaFoldDB" id="A0A9P6JWB1"/>
<dbReference type="PROSITE" id="PS50172">
    <property type="entry name" value="BRCT"/>
    <property type="match status" value="1"/>
</dbReference>
<evidence type="ECO:0000259" key="2">
    <source>
        <dbReference type="PROSITE" id="PS50172"/>
    </source>
</evidence>
<comment type="caution">
    <text evidence="3">The sequence shown here is derived from an EMBL/GenBank/DDBJ whole genome shotgun (WGS) entry which is preliminary data.</text>
</comment>
<dbReference type="OrthoDB" id="426865at2759"/>
<sequence length="780" mass="86244">MSGQFEQSMDAPAPSQTQRGSKTTIFSNVDGTPMRVFAQADLPGRSKLSRELRANGAEIAHDLTLAQIILVDAESDQGRQFIRNWGQDINKTVLRYSWARKSIEAGKPLLDGDNWGGCVTQDDGAPIEEGGEEDGEPRNPLPTPRVTPVEVPRKSTQPKRQASRQPSLSAHHQPESSATPTVISAPPTAANMGLPTPMSNSQVSTPTIPPMVGGINPFMLMQNMANMNVANPAMQNPAMQNTNMANMAMNPFIANALMMMMTQMQMPNGIPMNQESLTLSFQDALRNYSGNPSLPTLPQNEVQNGITTQQPPLPFPNMEPARRFSLPSSTPGPGFLSPPHYDSSSSDEALHSISRRAKGKQKASSPSSKRRKVSGPSLKSLTAPPTYAMGPPISSRKILTKRGQPLSFYVQVECHNRMALVNEIKKNGGRIETEVAIADFVVLTQGAAKAQKVFKDLLAASIAAGRPAVQTKFIHESVEKGRLLDPVAYMFEPGLHKKRKRSMSTASVESEDPMEDEQERQRLAKMAERRKQKLLAKEEEKRRERMAVKAKEVKLVTKAKPGRQKVSKQVIPGARPGGERTPSPPPESDKQLTGMGFKFTDAEDQFARKYAKILIDRDHTITRTAVAAAICDKLPHHPKLSWMSHLTPLLTEYDEWRKRSGIAYRKAEAQAKAKAAAKAAERSQVEEPLLPVSASVPRYFSSEPATLVDTTPSDWEDDINTVVQFFVDGNDDNPDEEESLVWQRLSQKAHCKTESSWEEFYEKWATDVVERYNVARELNP</sequence>
<feature type="domain" description="BRCT" evidence="2">
    <location>
        <begin position="416"/>
        <end position="491"/>
    </location>
</feature>
<feature type="region of interest" description="Disordered" evidence="1">
    <location>
        <begin position="289"/>
        <end position="393"/>
    </location>
</feature>
<evidence type="ECO:0000313" key="4">
    <source>
        <dbReference type="Proteomes" id="UP000807306"/>
    </source>
</evidence>
<dbReference type="EMBL" id="MU157824">
    <property type="protein sequence ID" value="KAF9535411.1"/>
    <property type="molecule type" value="Genomic_DNA"/>
</dbReference>
<name>A0A9P6JWB1_9AGAR</name>
<evidence type="ECO:0000313" key="3">
    <source>
        <dbReference type="EMBL" id="KAF9535411.1"/>
    </source>
</evidence>
<feature type="compositionally biased region" description="Polar residues" evidence="1">
    <location>
        <begin position="154"/>
        <end position="182"/>
    </location>
</feature>
<keyword evidence="4" id="KW-1185">Reference proteome</keyword>
<feature type="region of interest" description="Disordered" evidence="1">
    <location>
        <begin position="1"/>
        <end position="28"/>
    </location>
</feature>
<feature type="compositionally biased region" description="Polar residues" evidence="1">
    <location>
        <begin position="14"/>
        <end position="28"/>
    </location>
</feature>
<gene>
    <name evidence="3" type="ORF">CPB83DRAFT_901138</name>
</gene>
<evidence type="ECO:0000256" key="1">
    <source>
        <dbReference type="SAM" id="MobiDB-lite"/>
    </source>
</evidence>
<protein>
    <recommendedName>
        <fullName evidence="2">BRCT domain-containing protein</fullName>
    </recommendedName>
</protein>
<organism evidence="3 4">
    <name type="scientific">Crepidotus variabilis</name>
    <dbReference type="NCBI Taxonomy" id="179855"/>
    <lineage>
        <taxon>Eukaryota</taxon>
        <taxon>Fungi</taxon>
        <taxon>Dikarya</taxon>
        <taxon>Basidiomycota</taxon>
        <taxon>Agaricomycotina</taxon>
        <taxon>Agaricomycetes</taxon>
        <taxon>Agaricomycetidae</taxon>
        <taxon>Agaricales</taxon>
        <taxon>Agaricineae</taxon>
        <taxon>Crepidotaceae</taxon>
        <taxon>Crepidotus</taxon>
    </lineage>
</organism>
<feature type="region of interest" description="Disordered" evidence="1">
    <location>
        <begin position="559"/>
        <end position="591"/>
    </location>
</feature>
<dbReference type="Pfam" id="PF16589">
    <property type="entry name" value="BRCT_2"/>
    <property type="match status" value="1"/>
</dbReference>
<feature type="compositionally biased region" description="Acidic residues" evidence="1">
    <location>
        <begin position="125"/>
        <end position="135"/>
    </location>
</feature>
<reference evidence="3" key="1">
    <citation type="submission" date="2020-11" db="EMBL/GenBank/DDBJ databases">
        <authorList>
            <consortium name="DOE Joint Genome Institute"/>
            <person name="Ahrendt S."/>
            <person name="Riley R."/>
            <person name="Andreopoulos W."/>
            <person name="Labutti K."/>
            <person name="Pangilinan J."/>
            <person name="Ruiz-Duenas F.J."/>
            <person name="Barrasa J.M."/>
            <person name="Sanchez-Garcia M."/>
            <person name="Camarero S."/>
            <person name="Miyauchi S."/>
            <person name="Serrano A."/>
            <person name="Linde D."/>
            <person name="Babiker R."/>
            <person name="Drula E."/>
            <person name="Ayuso-Fernandez I."/>
            <person name="Pacheco R."/>
            <person name="Padilla G."/>
            <person name="Ferreira P."/>
            <person name="Barriuso J."/>
            <person name="Kellner H."/>
            <person name="Castanera R."/>
            <person name="Alfaro M."/>
            <person name="Ramirez L."/>
            <person name="Pisabarro A.G."/>
            <person name="Kuo A."/>
            <person name="Tritt A."/>
            <person name="Lipzen A."/>
            <person name="He G."/>
            <person name="Yan M."/>
            <person name="Ng V."/>
            <person name="Cullen D."/>
            <person name="Martin F."/>
            <person name="Rosso M.-N."/>
            <person name="Henrissat B."/>
            <person name="Hibbett D."/>
            <person name="Martinez A.T."/>
            <person name="Grigoriev I.V."/>
        </authorList>
    </citation>
    <scope>NUCLEOTIDE SEQUENCE</scope>
    <source>
        <strain evidence="3">CBS 506.95</strain>
    </source>
</reference>